<evidence type="ECO:0000256" key="1">
    <source>
        <dbReference type="ARBA" id="ARBA00001148"/>
    </source>
</evidence>
<dbReference type="EMBL" id="MSFL01000025">
    <property type="protein sequence ID" value="PWY73047.1"/>
    <property type="molecule type" value="Genomic_DNA"/>
</dbReference>
<dbReference type="EC" id="4.2.1.77" evidence="3"/>
<name>A0A317VIM4_9EURO</name>
<sequence>MYGAILRPSNELVECGEAHVGVLHATIALGRFLVDIHDPDIFPRRRERVVDSASQTVEVNLHAPCGIVRLTVPVVVTEKEAKSDPSRPVSFLSPPAYATAINHPVYGGTYYVLVDVRELGFAQGLRDVDFDRVTPVLKTLKGYLNSHPDFPTACRHPSGMPLAYPYSVMVVDTEVGGQPDDVEGAETGLCFFADDQIDRSLTGSCVVARMALAYAKGERRHGQRWACNSLVSNHFSSGAFVEEIVGTAGDAVTVRVEGSAYNKGTSSFIVEEGDVAGHGGFTMKNPRTPAVPGRFTFRS</sequence>
<dbReference type="AlphaFoldDB" id="A0A317VIM4"/>
<organism evidence="4 5">
    <name type="scientific">Aspergillus heteromorphus CBS 117.55</name>
    <dbReference type="NCBI Taxonomy" id="1448321"/>
    <lineage>
        <taxon>Eukaryota</taxon>
        <taxon>Fungi</taxon>
        <taxon>Dikarya</taxon>
        <taxon>Ascomycota</taxon>
        <taxon>Pezizomycotina</taxon>
        <taxon>Eurotiomycetes</taxon>
        <taxon>Eurotiomycetidae</taxon>
        <taxon>Eurotiales</taxon>
        <taxon>Aspergillaceae</taxon>
        <taxon>Aspergillus</taxon>
        <taxon>Aspergillus subgen. Circumdati</taxon>
    </lineage>
</organism>
<dbReference type="Pfam" id="PF05544">
    <property type="entry name" value="Pro_racemase"/>
    <property type="match status" value="1"/>
</dbReference>
<reference evidence="4 5" key="1">
    <citation type="submission" date="2016-12" db="EMBL/GenBank/DDBJ databases">
        <title>The genomes of Aspergillus section Nigri reveals drivers in fungal speciation.</title>
        <authorList>
            <consortium name="DOE Joint Genome Institute"/>
            <person name="Vesth T.C."/>
            <person name="Nybo J."/>
            <person name="Theobald S."/>
            <person name="Brandl J."/>
            <person name="Frisvad J.C."/>
            <person name="Nielsen K.F."/>
            <person name="Lyhne E.K."/>
            <person name="Kogle M.E."/>
            <person name="Kuo A."/>
            <person name="Riley R."/>
            <person name="Clum A."/>
            <person name="Nolan M."/>
            <person name="Lipzen A."/>
            <person name="Salamov A."/>
            <person name="Henrissat B."/>
            <person name="Wiebenga A."/>
            <person name="De Vries R.P."/>
            <person name="Grigoriev I.V."/>
            <person name="Mortensen U.H."/>
            <person name="Andersen M.R."/>
            <person name="Baker S.E."/>
        </authorList>
    </citation>
    <scope>NUCLEOTIDE SEQUENCE [LARGE SCALE GENOMIC DNA]</scope>
    <source>
        <strain evidence="4 5">CBS 117.55</strain>
    </source>
</reference>
<evidence type="ECO:0000256" key="2">
    <source>
        <dbReference type="ARBA" id="ARBA00007529"/>
    </source>
</evidence>
<comment type="similarity">
    <text evidence="2">Belongs to the proline racemase family.</text>
</comment>
<protein>
    <recommendedName>
        <fullName evidence="3">trans-L-3-hydroxyproline dehydratase</fullName>
        <ecNumber evidence="3">4.2.1.77</ecNumber>
    </recommendedName>
</protein>
<proteinExistence type="inferred from homology"/>
<comment type="caution">
    <text evidence="4">The sequence shown here is derived from an EMBL/GenBank/DDBJ whole genome shotgun (WGS) entry which is preliminary data.</text>
</comment>
<dbReference type="Gene3D" id="3.10.310.10">
    <property type="entry name" value="Diaminopimelate Epimerase, Chain A, domain 1"/>
    <property type="match status" value="2"/>
</dbReference>
<dbReference type="GeneID" id="37068307"/>
<accession>A0A317VIM4</accession>
<keyword evidence="5" id="KW-1185">Reference proteome</keyword>
<dbReference type="Proteomes" id="UP000247233">
    <property type="component" value="Unassembled WGS sequence"/>
</dbReference>
<dbReference type="SUPFAM" id="SSF54506">
    <property type="entry name" value="Diaminopimelate epimerase-like"/>
    <property type="match status" value="1"/>
</dbReference>
<evidence type="ECO:0000256" key="3">
    <source>
        <dbReference type="ARBA" id="ARBA00013105"/>
    </source>
</evidence>
<evidence type="ECO:0000313" key="5">
    <source>
        <dbReference type="Proteomes" id="UP000247233"/>
    </source>
</evidence>
<dbReference type="RefSeq" id="XP_025396701.1">
    <property type="nucleotide sequence ID" value="XM_025546070.1"/>
</dbReference>
<dbReference type="PANTHER" id="PTHR33442:SF1">
    <property type="entry name" value="TRANS-3-HYDROXY-L-PROLINE DEHYDRATASE"/>
    <property type="match status" value="1"/>
</dbReference>
<dbReference type="STRING" id="1448321.A0A317VIM4"/>
<dbReference type="PANTHER" id="PTHR33442">
    <property type="entry name" value="TRANS-3-HYDROXY-L-PROLINE DEHYDRATASE"/>
    <property type="match status" value="1"/>
</dbReference>
<gene>
    <name evidence="4" type="ORF">BO70DRAFT_389325</name>
</gene>
<dbReference type="GO" id="GO:0050346">
    <property type="term" value="F:trans-L-3-hydroxyproline dehydratase activity"/>
    <property type="evidence" value="ECO:0007669"/>
    <property type="project" value="UniProtKB-EC"/>
</dbReference>
<evidence type="ECO:0000313" key="4">
    <source>
        <dbReference type="EMBL" id="PWY73047.1"/>
    </source>
</evidence>
<dbReference type="OrthoDB" id="6409228at2759"/>
<dbReference type="InterPro" id="IPR008794">
    <property type="entry name" value="Pro_racemase_fam"/>
</dbReference>
<dbReference type="VEuPathDB" id="FungiDB:BO70DRAFT_389325"/>
<comment type="catalytic activity">
    <reaction evidence="1">
        <text>trans-3-hydroxy-L-proline = 1-pyrroline-2-carboxylate + H2O</text>
        <dbReference type="Rhea" id="RHEA:10320"/>
        <dbReference type="ChEBI" id="CHEBI:15377"/>
        <dbReference type="ChEBI" id="CHEBI:39785"/>
        <dbReference type="ChEBI" id="CHEBI:57938"/>
        <dbReference type="EC" id="4.2.1.77"/>
    </reaction>
</comment>